<dbReference type="InterPro" id="IPR042099">
    <property type="entry name" value="ANL_N_sf"/>
</dbReference>
<name>A0ABP8EJU9_9MICO</name>
<dbReference type="PROSITE" id="PS00455">
    <property type="entry name" value="AMP_BINDING"/>
    <property type="match status" value="1"/>
</dbReference>
<dbReference type="PANTHER" id="PTHR43767:SF10">
    <property type="entry name" value="SURFACTIN SYNTHASE SUBUNIT 1"/>
    <property type="match status" value="1"/>
</dbReference>
<dbReference type="InterPro" id="IPR045851">
    <property type="entry name" value="AMP-bd_C_sf"/>
</dbReference>
<feature type="transmembrane region" description="Helical" evidence="1">
    <location>
        <begin position="668"/>
        <end position="689"/>
    </location>
</feature>
<dbReference type="Gene3D" id="3.30.300.30">
    <property type="match status" value="1"/>
</dbReference>
<evidence type="ECO:0000313" key="4">
    <source>
        <dbReference type="Proteomes" id="UP001501586"/>
    </source>
</evidence>
<feature type="transmembrane region" description="Helical" evidence="1">
    <location>
        <begin position="723"/>
        <end position="739"/>
    </location>
</feature>
<dbReference type="Pfam" id="PF00550">
    <property type="entry name" value="PP-binding"/>
    <property type="match status" value="1"/>
</dbReference>
<dbReference type="InterPro" id="IPR036736">
    <property type="entry name" value="ACP-like_sf"/>
</dbReference>
<dbReference type="SUPFAM" id="SSF47336">
    <property type="entry name" value="ACP-like"/>
    <property type="match status" value="1"/>
</dbReference>
<dbReference type="Gene3D" id="1.10.1200.10">
    <property type="entry name" value="ACP-like"/>
    <property type="match status" value="1"/>
</dbReference>
<dbReference type="Gene3D" id="3.40.50.12780">
    <property type="entry name" value="N-terminal domain of ligase-like"/>
    <property type="match status" value="1"/>
</dbReference>
<keyword evidence="1" id="KW-0812">Transmembrane</keyword>
<dbReference type="Proteomes" id="UP001501586">
    <property type="component" value="Unassembled WGS sequence"/>
</dbReference>
<dbReference type="InterPro" id="IPR009081">
    <property type="entry name" value="PP-bd_ACP"/>
</dbReference>
<accession>A0ABP8EJU9</accession>
<feature type="domain" description="Carrier" evidence="2">
    <location>
        <begin position="486"/>
        <end position="561"/>
    </location>
</feature>
<evidence type="ECO:0000256" key="1">
    <source>
        <dbReference type="SAM" id="Phobius"/>
    </source>
</evidence>
<dbReference type="InterPro" id="IPR020845">
    <property type="entry name" value="AMP-binding_CS"/>
</dbReference>
<feature type="transmembrane region" description="Helical" evidence="1">
    <location>
        <begin position="591"/>
        <end position="609"/>
    </location>
</feature>
<dbReference type="Pfam" id="PF00501">
    <property type="entry name" value="AMP-binding"/>
    <property type="match status" value="2"/>
</dbReference>
<keyword evidence="1" id="KW-0472">Membrane</keyword>
<reference evidence="4" key="1">
    <citation type="journal article" date="2019" name="Int. J. Syst. Evol. Microbiol.">
        <title>The Global Catalogue of Microorganisms (GCM) 10K type strain sequencing project: providing services to taxonomists for standard genome sequencing and annotation.</title>
        <authorList>
            <consortium name="The Broad Institute Genomics Platform"/>
            <consortium name="The Broad Institute Genome Sequencing Center for Infectious Disease"/>
            <person name="Wu L."/>
            <person name="Ma J."/>
        </authorList>
    </citation>
    <scope>NUCLEOTIDE SEQUENCE [LARGE SCALE GENOMIC DNA]</scope>
    <source>
        <strain evidence="4">JCM 17458</strain>
    </source>
</reference>
<feature type="transmembrane region" description="Helical" evidence="1">
    <location>
        <begin position="629"/>
        <end position="648"/>
    </location>
</feature>
<dbReference type="InterPro" id="IPR000873">
    <property type="entry name" value="AMP-dep_synth/lig_dom"/>
</dbReference>
<dbReference type="RefSeq" id="WP_236866095.1">
    <property type="nucleotide sequence ID" value="NZ_BAABAZ010000006.1"/>
</dbReference>
<gene>
    <name evidence="3" type="ORF">GCM10022261_17900</name>
</gene>
<sequence length="855" mass="92087">MVTEQAFDLLPFTAALDAHGDRPAVMTDEQVLTYRELSDRVEDVAARLRSARRLVALRAGNDLGSLVGYLGALRAGSPVLLVSTESGSSDSVMAAYDPDVILGSDGSDPVIEELRAESRHELHPELALLLTTSGSTGSPKLVRLSYRNLRSNAYSIAEALQITPDDRAATTLPMHYCYGLSVVHSHLLRGAALVLTDLSVVDPCFWDLFRARRATTFAAVPFTFELLDRVGFADMDLPHLRYVTQAGGRLAPEAVRRNAELGRRRGWDLVVMYGQTEATARMAYLPPHLAAAHPEVIGIPVPGGDFRIDPVPDLPAGELVYTGPNVMMGYALEPGDLAQGHTLSELRTGDLARRHPDGLYEIVGRRSRFAKIVGLRIDLGQVEKLLAQDGMKAAAAGSDERIVVAVEDCPDAVAGADLCPDPDPDADQNSDAAARSLAQRLGVPRGAVDVHSVPELPRLTNGKTDYGAVLALGGARSAPEPASGSEGEAPRMDPVRRIFAEELGLREIDDESSFVDLGGDSLSYVAVSVRLEQALGQVPPDWHVLPVERLAALADEAPSGRKWLGALDTSIVLRALAIVLIVGTHAKLFDLPGAAHVLMAVAGFNFARFQLSGDRAERLTRQLRSIGRIVVPSVAFIAVAYLLTDAYSPANIVLLNALVGPETWTTEWHFWFIEVLVYVLLVMVALLAVPWADRVERRAPFTFPLVLFGIGLLPRFGLLDPGVPHTLPVLWLFALGWAIGRADTPVRRLAVSVLAVLTVPGFFGEPARDGMIVVGILLLTWVRAVPVPTGLHGVLGLLAGASLHIYLVHWLVYPQLVGIHPALAVVASLAAGVGYWALTAHLPRTCRQWITAKGR</sequence>
<feature type="transmembrane region" description="Helical" evidence="1">
    <location>
        <begin position="701"/>
        <end position="717"/>
    </location>
</feature>
<dbReference type="InterPro" id="IPR050237">
    <property type="entry name" value="ATP-dep_AMP-bd_enzyme"/>
</dbReference>
<organism evidence="3 4">
    <name type="scientific">Brevibacterium daeguense</name>
    <dbReference type="NCBI Taxonomy" id="909936"/>
    <lineage>
        <taxon>Bacteria</taxon>
        <taxon>Bacillati</taxon>
        <taxon>Actinomycetota</taxon>
        <taxon>Actinomycetes</taxon>
        <taxon>Micrococcales</taxon>
        <taxon>Brevibacteriaceae</taxon>
        <taxon>Brevibacterium</taxon>
    </lineage>
</organism>
<keyword evidence="4" id="KW-1185">Reference proteome</keyword>
<dbReference type="SUPFAM" id="SSF56801">
    <property type="entry name" value="Acetyl-CoA synthetase-like"/>
    <property type="match status" value="1"/>
</dbReference>
<dbReference type="Pfam" id="PF01757">
    <property type="entry name" value="Acyl_transf_3"/>
    <property type="match status" value="1"/>
</dbReference>
<dbReference type="PROSITE" id="PS50075">
    <property type="entry name" value="CARRIER"/>
    <property type="match status" value="1"/>
</dbReference>
<proteinExistence type="predicted"/>
<feature type="transmembrane region" description="Helical" evidence="1">
    <location>
        <begin position="794"/>
        <end position="813"/>
    </location>
</feature>
<dbReference type="PANTHER" id="PTHR43767">
    <property type="entry name" value="LONG-CHAIN-FATTY-ACID--COA LIGASE"/>
    <property type="match status" value="1"/>
</dbReference>
<evidence type="ECO:0000259" key="2">
    <source>
        <dbReference type="PROSITE" id="PS50075"/>
    </source>
</evidence>
<protein>
    <submittedName>
        <fullName evidence="3">AMP-binding protein</fullName>
    </submittedName>
</protein>
<evidence type="ECO:0000313" key="3">
    <source>
        <dbReference type="EMBL" id="GAA4284259.1"/>
    </source>
</evidence>
<dbReference type="InterPro" id="IPR002656">
    <property type="entry name" value="Acyl_transf_3_dom"/>
</dbReference>
<keyword evidence="1" id="KW-1133">Transmembrane helix</keyword>
<dbReference type="EMBL" id="BAABAZ010000006">
    <property type="protein sequence ID" value="GAA4284259.1"/>
    <property type="molecule type" value="Genomic_DNA"/>
</dbReference>
<comment type="caution">
    <text evidence="3">The sequence shown here is derived from an EMBL/GenBank/DDBJ whole genome shotgun (WGS) entry which is preliminary data.</text>
</comment>
<feature type="transmembrane region" description="Helical" evidence="1">
    <location>
        <begin position="819"/>
        <end position="838"/>
    </location>
</feature>